<dbReference type="InterPro" id="IPR036873">
    <property type="entry name" value="Rhodanese-like_dom_sf"/>
</dbReference>
<dbReference type="AlphaFoldDB" id="A0A0S2KBM7"/>
<dbReference type="Gene3D" id="3.40.250.10">
    <property type="entry name" value="Rhodanese-like domain"/>
    <property type="match status" value="2"/>
</dbReference>
<dbReference type="SUPFAM" id="SSF52821">
    <property type="entry name" value="Rhodanese/Cell cycle control phosphatase"/>
    <property type="match status" value="2"/>
</dbReference>
<dbReference type="Proteomes" id="UP000065641">
    <property type="component" value="Chromosome"/>
</dbReference>
<evidence type="ECO:0000313" key="4">
    <source>
        <dbReference type="EMBL" id="ALO45625.1"/>
    </source>
</evidence>
<reference evidence="4 5" key="1">
    <citation type="submission" date="2015-11" db="EMBL/GenBank/DDBJ databases">
        <authorList>
            <person name="Zhang Y."/>
            <person name="Guo Z."/>
        </authorList>
    </citation>
    <scope>NUCLEOTIDE SEQUENCE [LARGE SCALE GENOMIC DNA]</scope>
    <source>
        <strain evidence="4 5">KCTC 32221</strain>
    </source>
</reference>
<keyword evidence="4" id="KW-0808">Transferase</keyword>
<evidence type="ECO:0000313" key="5">
    <source>
        <dbReference type="Proteomes" id="UP000065641"/>
    </source>
</evidence>
<dbReference type="CDD" id="cd01448">
    <property type="entry name" value="TST_Repeat_1"/>
    <property type="match status" value="1"/>
</dbReference>
<proteinExistence type="predicted"/>
<dbReference type="InterPro" id="IPR001763">
    <property type="entry name" value="Rhodanese-like_dom"/>
</dbReference>
<feature type="domain" description="Rhodanese" evidence="3">
    <location>
        <begin position="178"/>
        <end position="289"/>
    </location>
</feature>
<evidence type="ECO:0000256" key="1">
    <source>
        <dbReference type="ARBA" id="ARBA00022737"/>
    </source>
</evidence>
<protein>
    <submittedName>
        <fullName evidence="4">Sulfurtransferase</fullName>
    </submittedName>
</protein>
<dbReference type="GO" id="GO:0016740">
    <property type="term" value="F:transferase activity"/>
    <property type="evidence" value="ECO:0007669"/>
    <property type="project" value="UniProtKB-KW"/>
</dbReference>
<name>A0A0S2KBM7_9GAMM</name>
<feature type="domain" description="Rhodanese" evidence="3">
    <location>
        <begin position="51"/>
        <end position="148"/>
    </location>
</feature>
<dbReference type="PROSITE" id="PS50206">
    <property type="entry name" value="RHODANESE_3"/>
    <property type="match status" value="2"/>
</dbReference>
<dbReference type="EMBL" id="CP013189">
    <property type="protein sequence ID" value="ALO45625.1"/>
    <property type="molecule type" value="Genomic_DNA"/>
</dbReference>
<keyword evidence="2" id="KW-0732">Signal</keyword>
<feature type="chain" id="PRO_5006601441" evidence="2">
    <location>
        <begin position="20"/>
        <end position="292"/>
    </location>
</feature>
<dbReference type="InterPro" id="IPR051126">
    <property type="entry name" value="Thiosulfate_sulfurtransferase"/>
</dbReference>
<dbReference type="RefSeq" id="WP_058021145.1">
    <property type="nucleotide sequence ID" value="NZ_CP013189.1"/>
</dbReference>
<dbReference type="PANTHER" id="PTHR43855">
    <property type="entry name" value="THIOSULFATE SULFURTRANSFERASE"/>
    <property type="match status" value="1"/>
</dbReference>
<organism evidence="4 5">
    <name type="scientific">Pseudohongiella spirulinae</name>
    <dbReference type="NCBI Taxonomy" id="1249552"/>
    <lineage>
        <taxon>Bacteria</taxon>
        <taxon>Pseudomonadati</taxon>
        <taxon>Pseudomonadota</taxon>
        <taxon>Gammaproteobacteria</taxon>
        <taxon>Pseudomonadales</taxon>
        <taxon>Pseudohongiellaceae</taxon>
        <taxon>Pseudohongiella</taxon>
    </lineage>
</organism>
<dbReference type="KEGG" id="pspi:PS2015_955"/>
<dbReference type="PANTHER" id="PTHR43855:SF1">
    <property type="entry name" value="THIOSULFATE SULFURTRANSFERASE"/>
    <property type="match status" value="1"/>
</dbReference>
<keyword evidence="1" id="KW-0677">Repeat</keyword>
<gene>
    <name evidence="4" type="ORF">PS2015_955</name>
</gene>
<evidence type="ECO:0000256" key="2">
    <source>
        <dbReference type="SAM" id="SignalP"/>
    </source>
</evidence>
<feature type="signal peptide" evidence="2">
    <location>
        <begin position="1"/>
        <end position="19"/>
    </location>
</feature>
<dbReference type="SMART" id="SM00450">
    <property type="entry name" value="RHOD"/>
    <property type="match status" value="2"/>
</dbReference>
<keyword evidence="5" id="KW-1185">Reference proteome</keyword>
<dbReference type="STRING" id="1249552.PS2015_955"/>
<sequence precursor="true">MKRLAWLFVYLFSSSVALAAPAGWSPLLEPAQLLNISSTDKSIRIVQLTGDYASGHIPGSVHVPYPRFRGPQQNAGELPSLDVLTDIVQQLGIDEETPVVLVHGGANAADMGAATRVYWTLKSLGVKDLAVLNGGLAAWQAAGFSLSTETVQVERSDFRPQWSDEYRLSTEQIEQLVSNGDAQIIDARPAAFFTGDQTAAARAGTLPGASNLSFENWFQGNRMQPVSDLTAMLNAQANPDAELTLTFCNTGHLGSINWFVISELGGYQNTRLYAESITEWAMDAQRPMMNEK</sequence>
<evidence type="ECO:0000259" key="3">
    <source>
        <dbReference type="PROSITE" id="PS50206"/>
    </source>
</evidence>
<accession>A0A0S2KBM7</accession>
<dbReference type="Pfam" id="PF00581">
    <property type="entry name" value="Rhodanese"/>
    <property type="match status" value="2"/>
</dbReference>